<keyword evidence="1" id="KW-0812">Transmembrane</keyword>
<evidence type="ECO:0000313" key="3">
    <source>
        <dbReference type="Proteomes" id="UP001420932"/>
    </source>
</evidence>
<dbReference type="EMBL" id="JBBNAF010000008">
    <property type="protein sequence ID" value="KAK9121496.1"/>
    <property type="molecule type" value="Genomic_DNA"/>
</dbReference>
<proteinExistence type="predicted"/>
<feature type="transmembrane region" description="Helical" evidence="1">
    <location>
        <begin position="20"/>
        <end position="43"/>
    </location>
</feature>
<keyword evidence="3" id="KW-1185">Reference proteome</keyword>
<dbReference type="AlphaFoldDB" id="A0AAP0NZ36"/>
<reference evidence="2 3" key="1">
    <citation type="submission" date="2024-01" db="EMBL/GenBank/DDBJ databases">
        <title>Genome assemblies of Stephania.</title>
        <authorList>
            <person name="Yang L."/>
        </authorList>
    </citation>
    <scope>NUCLEOTIDE SEQUENCE [LARGE SCALE GENOMIC DNA]</scope>
    <source>
        <strain evidence="2">YNDBR</strain>
        <tissue evidence="2">Leaf</tissue>
    </source>
</reference>
<accession>A0AAP0NZ36</accession>
<keyword evidence="1" id="KW-0472">Membrane</keyword>
<evidence type="ECO:0000256" key="1">
    <source>
        <dbReference type="SAM" id="Phobius"/>
    </source>
</evidence>
<comment type="caution">
    <text evidence="2">The sequence shown here is derived from an EMBL/GenBank/DDBJ whole genome shotgun (WGS) entry which is preliminary data.</text>
</comment>
<evidence type="ECO:0000313" key="2">
    <source>
        <dbReference type="EMBL" id="KAK9121496.1"/>
    </source>
</evidence>
<keyword evidence="1" id="KW-1133">Transmembrane helix</keyword>
<gene>
    <name evidence="2" type="ORF">Syun_019113</name>
</gene>
<name>A0AAP0NZ36_9MAGN</name>
<dbReference type="Proteomes" id="UP001420932">
    <property type="component" value="Unassembled WGS sequence"/>
</dbReference>
<protein>
    <submittedName>
        <fullName evidence="2">Uncharacterized protein</fullName>
    </submittedName>
</protein>
<organism evidence="2 3">
    <name type="scientific">Stephania yunnanensis</name>
    <dbReference type="NCBI Taxonomy" id="152371"/>
    <lineage>
        <taxon>Eukaryota</taxon>
        <taxon>Viridiplantae</taxon>
        <taxon>Streptophyta</taxon>
        <taxon>Embryophyta</taxon>
        <taxon>Tracheophyta</taxon>
        <taxon>Spermatophyta</taxon>
        <taxon>Magnoliopsida</taxon>
        <taxon>Ranunculales</taxon>
        <taxon>Menispermaceae</taxon>
        <taxon>Menispermoideae</taxon>
        <taxon>Cissampelideae</taxon>
        <taxon>Stephania</taxon>
    </lineage>
</organism>
<sequence length="65" mass="7524">MISLLVTLKYRLKLFKVFNLFVLASDCVSSFFFVIVWSLMMYLSHSLEDQSSIEDPNLNVLGTRC</sequence>